<keyword evidence="1" id="KW-1133">Transmembrane helix</keyword>
<evidence type="ECO:0000313" key="3">
    <source>
        <dbReference type="Proteomes" id="UP000199350"/>
    </source>
</evidence>
<keyword evidence="3" id="KW-1185">Reference proteome</keyword>
<sequence length="97" mass="10457">MWRYRGGRPASWAGAGIAFAVVLLLVSPQAPNGPRGTLGFVLLAASISMPAVWWLICQRLRLKRRYWPVIGTVSALLAVAALLLFPPAEQTPFGSPS</sequence>
<feature type="transmembrane region" description="Helical" evidence="1">
    <location>
        <begin position="12"/>
        <end position="30"/>
    </location>
</feature>
<dbReference type="EMBL" id="LT629700">
    <property type="protein sequence ID" value="SDL85595.1"/>
    <property type="molecule type" value="Genomic_DNA"/>
</dbReference>
<accession>A0A1G9NI19</accession>
<dbReference type="STRING" id="38302.SAMN04488535_1013"/>
<keyword evidence="1" id="KW-0472">Membrane</keyword>
<dbReference type="AlphaFoldDB" id="A0A1G9NI19"/>
<protein>
    <submittedName>
        <fullName evidence="2">Uncharacterized protein</fullName>
    </submittedName>
</protein>
<name>A0A1G9NI19_9CORY</name>
<evidence type="ECO:0000313" key="2">
    <source>
        <dbReference type="EMBL" id="SDL85595.1"/>
    </source>
</evidence>
<gene>
    <name evidence="2" type="ORF">SAMN04488535_1013</name>
</gene>
<organism evidence="2 3">
    <name type="scientific">Corynebacterium mycetoides</name>
    <dbReference type="NCBI Taxonomy" id="38302"/>
    <lineage>
        <taxon>Bacteria</taxon>
        <taxon>Bacillati</taxon>
        <taxon>Actinomycetota</taxon>
        <taxon>Actinomycetes</taxon>
        <taxon>Mycobacteriales</taxon>
        <taxon>Corynebacteriaceae</taxon>
        <taxon>Corynebacterium</taxon>
    </lineage>
</organism>
<dbReference type="Proteomes" id="UP000199350">
    <property type="component" value="Chromosome I"/>
</dbReference>
<feature type="transmembrane region" description="Helical" evidence="1">
    <location>
        <begin position="36"/>
        <end position="57"/>
    </location>
</feature>
<evidence type="ECO:0000256" key="1">
    <source>
        <dbReference type="SAM" id="Phobius"/>
    </source>
</evidence>
<keyword evidence="1" id="KW-0812">Transmembrane</keyword>
<feature type="transmembrane region" description="Helical" evidence="1">
    <location>
        <begin position="69"/>
        <end position="88"/>
    </location>
</feature>
<reference evidence="3" key="1">
    <citation type="submission" date="2016-10" db="EMBL/GenBank/DDBJ databases">
        <authorList>
            <person name="Varghese N."/>
            <person name="Submissions S."/>
        </authorList>
    </citation>
    <scope>NUCLEOTIDE SEQUENCE [LARGE SCALE GENOMIC DNA]</scope>
    <source>
        <strain evidence="3">DSM 20632</strain>
    </source>
</reference>
<proteinExistence type="predicted"/>